<dbReference type="EMBL" id="CP072842">
    <property type="protein sequence ID" value="QTV06045.1"/>
    <property type="molecule type" value="Genomic_DNA"/>
</dbReference>
<evidence type="ECO:0000259" key="2">
    <source>
        <dbReference type="Pfam" id="PF18810"/>
    </source>
</evidence>
<keyword evidence="4" id="KW-1185">Reference proteome</keyword>
<dbReference type="RefSeq" id="WP_230476685.1">
    <property type="nucleotide sequence ID" value="NZ_CP072842.1"/>
</dbReference>
<dbReference type="InterPro" id="IPR006528">
    <property type="entry name" value="Phage_head_morphogenesis_dom"/>
</dbReference>
<evidence type="ECO:0000259" key="1">
    <source>
        <dbReference type="Pfam" id="PF04233"/>
    </source>
</evidence>
<dbReference type="Pfam" id="PF04233">
    <property type="entry name" value="Phage_Mu_F"/>
    <property type="match status" value="1"/>
</dbReference>
<accession>A0ABX7XDW9</accession>
<name>A0ABX7XDW9_9FLAO</name>
<proteinExistence type="predicted"/>
<dbReference type="InterPro" id="IPR041110">
    <property type="entry name" value="PBECR2"/>
</dbReference>
<evidence type="ECO:0000313" key="3">
    <source>
        <dbReference type="EMBL" id="QTV06045.1"/>
    </source>
</evidence>
<protein>
    <submittedName>
        <fullName evidence="3">Minor capsid protein</fullName>
    </submittedName>
</protein>
<reference evidence="3 4" key="1">
    <citation type="journal article" date="2021" name="Int. J. Syst. Evol. Microbiol.">
        <title>Faecalibacter bovis sp. nov., isolated from cow faeces.</title>
        <authorList>
            <person name="Li F."/>
            <person name="Zhao W."/>
            <person name="Hong Q."/>
            <person name="Shao Q."/>
            <person name="Song J."/>
            <person name="Yang S."/>
        </authorList>
    </citation>
    <scope>NUCLEOTIDE SEQUENCE [LARGE SCALE GENOMIC DNA]</scope>
    <source>
        <strain evidence="3 4">ZY171143</strain>
    </source>
</reference>
<sequence>MKTMIPTKKIKIQAYKLNGENQITPKCCSHLPMASADNDNLKDLVEDWMKILYNEDKDLGAQAKVIAEELNILTDGLKKGFGVLKGYNTPDTLAYQLMEYNLFEFCEYKTEARLAAMTDLLIDKKKQEIRSFTDFKNRASKINKDFNEDWLLTEYNLSIAVGQNAAAYHRFFNEQDLTRYVKYHTIGDNKVREQHRILDGKIFDLNDKEAMRFFPPNGYGCRCEMLQYIDPIQAEDITTGHEMWELMNRTQSDFKNSQFSINRGDLKEVFTKAQFYADGKVTNDINKLTYKDYHLDQVKNKTNIKPLKVDTTINSENVKDLFKPVKNQKFMGFDDYLGRKLMLDEKTFKSNSSSSENAQLVPALKSIIKNPDEVWYNKDRNKYQSRYIKFYKGEAIVIDTEFTNGGLKIKSWYKTNKEDHLFRKGLLIKNK</sequence>
<evidence type="ECO:0000313" key="4">
    <source>
        <dbReference type="Proteomes" id="UP000672011"/>
    </source>
</evidence>
<organism evidence="3 4">
    <name type="scientific">Faecalibacter bovis</name>
    <dbReference type="NCBI Taxonomy" id="2898187"/>
    <lineage>
        <taxon>Bacteria</taxon>
        <taxon>Pseudomonadati</taxon>
        <taxon>Bacteroidota</taxon>
        <taxon>Flavobacteriia</taxon>
        <taxon>Flavobacteriales</taxon>
        <taxon>Weeksellaceae</taxon>
        <taxon>Faecalibacter</taxon>
    </lineage>
</organism>
<gene>
    <name evidence="3" type="ORF">J9309_01470</name>
</gene>
<feature type="domain" description="Phage head morphogenesis" evidence="1">
    <location>
        <begin position="158"/>
        <end position="225"/>
    </location>
</feature>
<reference evidence="4" key="2">
    <citation type="submission" date="2021-04" db="EMBL/GenBank/DDBJ databases">
        <title>Taxonomy of Flavobacteriaceae bacterium ZY171143.</title>
        <authorList>
            <person name="Li F."/>
        </authorList>
    </citation>
    <scope>NUCLEOTIDE SEQUENCE [LARGE SCALE GENOMIC DNA]</scope>
    <source>
        <strain evidence="4">ZY171143</strain>
    </source>
</reference>
<feature type="domain" description="Phage-Barnase-EndoU-ColicinE5/D-RelE like nuclease 2" evidence="2">
    <location>
        <begin position="333"/>
        <end position="427"/>
    </location>
</feature>
<dbReference type="NCBIfam" id="TIGR01641">
    <property type="entry name" value="phageSPP1_gp7"/>
    <property type="match status" value="1"/>
</dbReference>
<dbReference type="Pfam" id="PF18810">
    <property type="entry name" value="PBECR2"/>
    <property type="match status" value="1"/>
</dbReference>
<dbReference type="Proteomes" id="UP000672011">
    <property type="component" value="Chromosome"/>
</dbReference>